<keyword evidence="2" id="KW-0732">Signal</keyword>
<keyword evidence="1" id="KW-0106">Calcium</keyword>
<protein>
    <recommendedName>
        <fullName evidence="3">EF-hand domain-containing protein</fullName>
    </recommendedName>
</protein>
<evidence type="ECO:0000256" key="1">
    <source>
        <dbReference type="ARBA" id="ARBA00022837"/>
    </source>
</evidence>
<feature type="signal peptide" evidence="2">
    <location>
        <begin position="1"/>
        <end position="19"/>
    </location>
</feature>
<feature type="domain" description="EF-hand" evidence="3">
    <location>
        <begin position="47"/>
        <end position="82"/>
    </location>
</feature>
<dbReference type="InterPro" id="IPR002048">
    <property type="entry name" value="EF_hand_dom"/>
</dbReference>
<gene>
    <name evidence="4" type="ORF">GSLYS_00016958001</name>
</gene>
<name>A0AAV2IAW4_LYMST</name>
<sequence length="145" mass="17014">MNMSLLYAIFLLFPALTFAQEPIDLKPYNLTATAMFLNVDKNIDGNIDRPELDRSFDQYDSNHNGRISRLEYTSYVDAQLPQLHALSHGLYDLYDVDNDDQLDHHDYDNFYQLMDGDGNGLVSHFEYVRYWSILFTDLEHLHTKK</sequence>
<proteinExistence type="predicted"/>
<evidence type="ECO:0000259" key="3">
    <source>
        <dbReference type="PROSITE" id="PS50222"/>
    </source>
</evidence>
<dbReference type="AlphaFoldDB" id="A0AAV2IAW4"/>
<dbReference type="PROSITE" id="PS50222">
    <property type="entry name" value="EF_HAND_2"/>
    <property type="match status" value="2"/>
</dbReference>
<dbReference type="Proteomes" id="UP001497497">
    <property type="component" value="Unassembled WGS sequence"/>
</dbReference>
<reference evidence="4 5" key="1">
    <citation type="submission" date="2024-04" db="EMBL/GenBank/DDBJ databases">
        <authorList>
            <consortium name="Genoscope - CEA"/>
            <person name="William W."/>
        </authorList>
    </citation>
    <scope>NUCLEOTIDE SEQUENCE [LARGE SCALE GENOMIC DNA]</scope>
</reference>
<evidence type="ECO:0000256" key="2">
    <source>
        <dbReference type="SAM" id="SignalP"/>
    </source>
</evidence>
<dbReference type="GO" id="GO:0005509">
    <property type="term" value="F:calcium ion binding"/>
    <property type="evidence" value="ECO:0007669"/>
    <property type="project" value="InterPro"/>
</dbReference>
<feature type="domain" description="EF-hand" evidence="3">
    <location>
        <begin position="102"/>
        <end position="137"/>
    </location>
</feature>
<dbReference type="Pfam" id="PF13202">
    <property type="entry name" value="EF-hand_5"/>
    <property type="match status" value="1"/>
</dbReference>
<evidence type="ECO:0000313" key="5">
    <source>
        <dbReference type="Proteomes" id="UP001497497"/>
    </source>
</evidence>
<keyword evidence="5" id="KW-1185">Reference proteome</keyword>
<dbReference type="PROSITE" id="PS00018">
    <property type="entry name" value="EF_HAND_1"/>
    <property type="match status" value="2"/>
</dbReference>
<comment type="caution">
    <text evidence="4">The sequence shown here is derived from an EMBL/GenBank/DDBJ whole genome shotgun (WGS) entry which is preliminary data.</text>
</comment>
<evidence type="ECO:0000313" key="4">
    <source>
        <dbReference type="EMBL" id="CAL1543424.1"/>
    </source>
</evidence>
<accession>A0AAV2IAW4</accession>
<organism evidence="4 5">
    <name type="scientific">Lymnaea stagnalis</name>
    <name type="common">Great pond snail</name>
    <name type="synonym">Helix stagnalis</name>
    <dbReference type="NCBI Taxonomy" id="6523"/>
    <lineage>
        <taxon>Eukaryota</taxon>
        <taxon>Metazoa</taxon>
        <taxon>Spiralia</taxon>
        <taxon>Lophotrochozoa</taxon>
        <taxon>Mollusca</taxon>
        <taxon>Gastropoda</taxon>
        <taxon>Heterobranchia</taxon>
        <taxon>Euthyneura</taxon>
        <taxon>Panpulmonata</taxon>
        <taxon>Hygrophila</taxon>
        <taxon>Lymnaeoidea</taxon>
        <taxon>Lymnaeidae</taxon>
        <taxon>Lymnaea</taxon>
    </lineage>
</organism>
<feature type="chain" id="PRO_5043539347" description="EF-hand domain-containing protein" evidence="2">
    <location>
        <begin position="20"/>
        <end position="145"/>
    </location>
</feature>
<dbReference type="SUPFAM" id="SSF47473">
    <property type="entry name" value="EF-hand"/>
    <property type="match status" value="1"/>
</dbReference>
<dbReference type="InterPro" id="IPR018247">
    <property type="entry name" value="EF_Hand_1_Ca_BS"/>
</dbReference>
<dbReference type="EMBL" id="CAXITT010000547">
    <property type="protein sequence ID" value="CAL1543424.1"/>
    <property type="molecule type" value="Genomic_DNA"/>
</dbReference>
<dbReference type="InterPro" id="IPR011992">
    <property type="entry name" value="EF-hand-dom_pair"/>
</dbReference>
<dbReference type="Gene3D" id="1.10.238.10">
    <property type="entry name" value="EF-hand"/>
    <property type="match status" value="1"/>
</dbReference>